<dbReference type="EMBL" id="JBBPBM010000159">
    <property type="protein sequence ID" value="KAK8502938.1"/>
    <property type="molecule type" value="Genomic_DNA"/>
</dbReference>
<evidence type="ECO:0000313" key="3">
    <source>
        <dbReference type="Proteomes" id="UP001472677"/>
    </source>
</evidence>
<proteinExistence type="predicted"/>
<keyword evidence="3" id="KW-1185">Reference proteome</keyword>
<accession>A0ABR2B7I8</accession>
<comment type="caution">
    <text evidence="2">The sequence shown here is derived from an EMBL/GenBank/DDBJ whole genome shotgun (WGS) entry which is preliminary data.</text>
</comment>
<organism evidence="2 3">
    <name type="scientific">Hibiscus sabdariffa</name>
    <name type="common">roselle</name>
    <dbReference type="NCBI Taxonomy" id="183260"/>
    <lineage>
        <taxon>Eukaryota</taxon>
        <taxon>Viridiplantae</taxon>
        <taxon>Streptophyta</taxon>
        <taxon>Embryophyta</taxon>
        <taxon>Tracheophyta</taxon>
        <taxon>Spermatophyta</taxon>
        <taxon>Magnoliopsida</taxon>
        <taxon>eudicotyledons</taxon>
        <taxon>Gunneridae</taxon>
        <taxon>Pentapetalae</taxon>
        <taxon>rosids</taxon>
        <taxon>malvids</taxon>
        <taxon>Malvales</taxon>
        <taxon>Malvaceae</taxon>
        <taxon>Malvoideae</taxon>
        <taxon>Hibiscus</taxon>
    </lineage>
</organism>
<reference evidence="2 3" key="1">
    <citation type="journal article" date="2024" name="G3 (Bethesda)">
        <title>Genome assembly of Hibiscus sabdariffa L. provides insights into metabolisms of medicinal natural products.</title>
        <authorList>
            <person name="Kim T."/>
        </authorList>
    </citation>
    <scope>NUCLEOTIDE SEQUENCE [LARGE SCALE GENOMIC DNA]</scope>
    <source>
        <strain evidence="2">TK-2024</strain>
        <tissue evidence="2">Old leaves</tissue>
    </source>
</reference>
<name>A0ABR2B7I8_9ROSI</name>
<feature type="region of interest" description="Disordered" evidence="1">
    <location>
        <begin position="1"/>
        <end position="20"/>
    </location>
</feature>
<dbReference type="Proteomes" id="UP001472677">
    <property type="component" value="Unassembled WGS sequence"/>
</dbReference>
<evidence type="ECO:0000313" key="2">
    <source>
        <dbReference type="EMBL" id="KAK8502938.1"/>
    </source>
</evidence>
<gene>
    <name evidence="2" type="ORF">V6N12_054163</name>
</gene>
<evidence type="ECO:0000256" key="1">
    <source>
        <dbReference type="SAM" id="MobiDB-lite"/>
    </source>
</evidence>
<sequence>MVGAARTQAPSATNYDVGSPTWGDLRAAPLPSAMEVQRFVDSPQLPVWDTAKFNYGSDTVFLLEEATK</sequence>
<protein>
    <submittedName>
        <fullName evidence="2">Uncharacterized protein</fullName>
    </submittedName>
</protein>